<feature type="region of interest" description="Disordered" evidence="1">
    <location>
        <begin position="1"/>
        <end position="20"/>
    </location>
</feature>
<evidence type="ECO:0000313" key="2">
    <source>
        <dbReference type="EMBL" id="TEB34433.1"/>
    </source>
</evidence>
<dbReference type="AlphaFoldDB" id="A0A4Y7TJS3"/>
<gene>
    <name evidence="2" type="ORF">FA13DRAFT_1707359</name>
</gene>
<reference evidence="2 3" key="1">
    <citation type="journal article" date="2019" name="Nat. Ecol. Evol.">
        <title>Megaphylogeny resolves global patterns of mushroom evolution.</title>
        <authorList>
            <person name="Varga T."/>
            <person name="Krizsan K."/>
            <person name="Foldi C."/>
            <person name="Dima B."/>
            <person name="Sanchez-Garcia M."/>
            <person name="Sanchez-Ramirez S."/>
            <person name="Szollosi G.J."/>
            <person name="Szarkandi J.G."/>
            <person name="Papp V."/>
            <person name="Albert L."/>
            <person name="Andreopoulos W."/>
            <person name="Angelini C."/>
            <person name="Antonin V."/>
            <person name="Barry K.W."/>
            <person name="Bougher N.L."/>
            <person name="Buchanan P."/>
            <person name="Buyck B."/>
            <person name="Bense V."/>
            <person name="Catcheside P."/>
            <person name="Chovatia M."/>
            <person name="Cooper J."/>
            <person name="Damon W."/>
            <person name="Desjardin D."/>
            <person name="Finy P."/>
            <person name="Geml J."/>
            <person name="Haridas S."/>
            <person name="Hughes K."/>
            <person name="Justo A."/>
            <person name="Karasinski D."/>
            <person name="Kautmanova I."/>
            <person name="Kiss B."/>
            <person name="Kocsube S."/>
            <person name="Kotiranta H."/>
            <person name="LaButti K.M."/>
            <person name="Lechner B.E."/>
            <person name="Liimatainen K."/>
            <person name="Lipzen A."/>
            <person name="Lukacs Z."/>
            <person name="Mihaltcheva S."/>
            <person name="Morgado L.N."/>
            <person name="Niskanen T."/>
            <person name="Noordeloos M.E."/>
            <person name="Ohm R.A."/>
            <person name="Ortiz-Santana B."/>
            <person name="Ovrebo C."/>
            <person name="Racz N."/>
            <person name="Riley R."/>
            <person name="Savchenko A."/>
            <person name="Shiryaev A."/>
            <person name="Soop K."/>
            <person name="Spirin V."/>
            <person name="Szebenyi C."/>
            <person name="Tomsovsky M."/>
            <person name="Tulloss R.E."/>
            <person name="Uehling J."/>
            <person name="Grigoriev I.V."/>
            <person name="Vagvolgyi C."/>
            <person name="Papp T."/>
            <person name="Martin F.M."/>
            <person name="Miettinen O."/>
            <person name="Hibbett D.S."/>
            <person name="Nagy L.G."/>
        </authorList>
    </citation>
    <scope>NUCLEOTIDE SEQUENCE [LARGE SCALE GENOMIC DNA]</scope>
    <source>
        <strain evidence="2 3">FP101781</strain>
    </source>
</reference>
<dbReference type="EMBL" id="QPFP01000009">
    <property type="protein sequence ID" value="TEB34433.1"/>
    <property type="molecule type" value="Genomic_DNA"/>
</dbReference>
<comment type="caution">
    <text evidence="2">The sequence shown here is derived from an EMBL/GenBank/DDBJ whole genome shotgun (WGS) entry which is preliminary data.</text>
</comment>
<accession>A0A4Y7TJS3</accession>
<organism evidence="2 3">
    <name type="scientific">Coprinellus micaceus</name>
    <name type="common">Glistening ink-cap mushroom</name>
    <name type="synonym">Coprinus micaceus</name>
    <dbReference type="NCBI Taxonomy" id="71717"/>
    <lineage>
        <taxon>Eukaryota</taxon>
        <taxon>Fungi</taxon>
        <taxon>Dikarya</taxon>
        <taxon>Basidiomycota</taxon>
        <taxon>Agaricomycotina</taxon>
        <taxon>Agaricomycetes</taxon>
        <taxon>Agaricomycetidae</taxon>
        <taxon>Agaricales</taxon>
        <taxon>Agaricineae</taxon>
        <taxon>Psathyrellaceae</taxon>
        <taxon>Coprinellus</taxon>
    </lineage>
</organism>
<evidence type="ECO:0000313" key="3">
    <source>
        <dbReference type="Proteomes" id="UP000298030"/>
    </source>
</evidence>
<protein>
    <submittedName>
        <fullName evidence="2">Uncharacterized protein</fullName>
    </submittedName>
</protein>
<evidence type="ECO:0000256" key="1">
    <source>
        <dbReference type="SAM" id="MobiDB-lite"/>
    </source>
</evidence>
<feature type="compositionally biased region" description="Basic and acidic residues" evidence="1">
    <location>
        <begin position="1"/>
        <end position="10"/>
    </location>
</feature>
<name>A0A4Y7TJS3_COPMI</name>
<dbReference type="Proteomes" id="UP000298030">
    <property type="component" value="Unassembled WGS sequence"/>
</dbReference>
<sequence length="150" mass="16090">MSGESVDHIPAKPLQWQWGGGLSSSAKSQFTIPTEQPQWSVEGQFMIPAPHCDPLANTPHISGAGVHRGWHGMVVMQSVKATEGVLPNTEGRFTVAMTGGWHGGAHKCGGSVHASRKAHAVRGSHQAWRVGSQQQNPEQMWICWVGGPAQ</sequence>
<proteinExistence type="predicted"/>
<keyword evidence="3" id="KW-1185">Reference proteome</keyword>